<keyword evidence="2" id="KW-0479">Metal-binding</keyword>
<evidence type="ECO:0000259" key="12">
    <source>
        <dbReference type="Pfam" id="PF00920"/>
    </source>
</evidence>
<dbReference type="PROSITE" id="PS00887">
    <property type="entry name" value="ILVD_EDD_2"/>
    <property type="match status" value="1"/>
</dbReference>
<dbReference type="AlphaFoldDB" id="A0A8H8DIV8"/>
<evidence type="ECO:0000256" key="11">
    <source>
        <dbReference type="SAM" id="MobiDB-lite"/>
    </source>
</evidence>
<evidence type="ECO:0000313" key="14">
    <source>
        <dbReference type="EMBL" id="KAG5459861.1"/>
    </source>
</evidence>
<keyword evidence="3" id="KW-0408">Iron</keyword>
<evidence type="ECO:0000256" key="5">
    <source>
        <dbReference type="ARBA" id="ARBA00023239"/>
    </source>
</evidence>
<comment type="catalytic activity">
    <reaction evidence="10">
        <text>(2R,3R)-2,3-dihydroxy-3-methylpentanoate = (S)-3-methyl-2-oxopentanoate + H2O</text>
        <dbReference type="Rhea" id="RHEA:27694"/>
        <dbReference type="ChEBI" id="CHEBI:15377"/>
        <dbReference type="ChEBI" id="CHEBI:35146"/>
        <dbReference type="ChEBI" id="CHEBI:49258"/>
        <dbReference type="EC" id="4.2.1.9"/>
    </reaction>
    <physiologicalReaction direction="left-to-right" evidence="10">
        <dbReference type="Rhea" id="RHEA:27695"/>
    </physiologicalReaction>
</comment>
<sequence length="781" mass="82234">FFFLCGGVVCQSETNKLPPPRSSDTPPAQSFPEFFNPPQPPPTSPGPHAGCALLAAAPGHRLSQRCLSATGGGRIRIRAPFRRGCRGPLRTNAARQVCAMNLAVRGGGCWTGAPGVERGAQERPAGARLPGTLAVPPAATVRGALDVDGRLNSYSANITRPKSQGASQAMRTCLFVFFAPRGGRVARGPEGAPASPCSPATAPGRRFLELTGRPAPPVHATGLAPEDLDKAQVGISSVWYEGNPCNMHLLDLAGYVKKGVQEAGLGGYRFNTVGVSDGISMGTSGMSYSLQSRDLIADSIETVMQAQWYDANVSIPGCDKNLPGCLIAMGRVNRPSIMVYGGTTRPGRCGGGIGASLSRPGLKGNNPGDTLDIVSAFQRYGEYISGRISEEKRCDIVRHACPGPGACGGMYTANTMASAIEALGMSLPFSSSTPATYPEKKEECVAVGKYIRRLLELDIKPRDIMTRKAFENAMVVVMALGGSTNAVLHLIAMARAVGVPLTLQDVQAVSDRYLLSENLLHGDCLTVTGKTLAENLRDLPGLPEDQDVIRPLKKPLKETGHIQILSGNLAPGGAVAKITGKEGLRFEGQAKVFDCEEDMLSALKGGNVSKGDVIIIRYEGPKGGPGMPEMAQNSHATIQTFAVSPTSAIMGAGLGNHVALLTDGRFSGGSHGFIIGHITPEAQEGGPIALVRNGDTVVIDAERRELNVTSVSEAEMRRRRQEWVMPPYKATRGTLAKYIRSVRSASEGCVTDEWDGAFAAGEIALGEIRTSTPEAVAANSA</sequence>
<evidence type="ECO:0000256" key="9">
    <source>
        <dbReference type="ARBA" id="ARBA00029490"/>
    </source>
</evidence>
<dbReference type="InterPro" id="IPR037237">
    <property type="entry name" value="IlvD/EDD_N"/>
</dbReference>
<reference evidence="14 15" key="1">
    <citation type="journal article" name="Sci. Rep.">
        <title>Genome-scale phylogenetic analyses confirm Olpidium as the closest living zoosporic fungus to the non-flagellated, terrestrial fungi.</title>
        <authorList>
            <person name="Chang Y."/>
            <person name="Rochon D."/>
            <person name="Sekimoto S."/>
            <person name="Wang Y."/>
            <person name="Chovatia M."/>
            <person name="Sandor L."/>
            <person name="Salamov A."/>
            <person name="Grigoriev I.V."/>
            <person name="Stajich J.E."/>
            <person name="Spatafora J.W."/>
        </authorList>
    </citation>
    <scope>NUCLEOTIDE SEQUENCE [LARGE SCALE GENOMIC DNA]</scope>
    <source>
        <strain evidence="14">S191</strain>
    </source>
</reference>
<feature type="region of interest" description="Disordered" evidence="11">
    <location>
        <begin position="187"/>
        <end position="223"/>
    </location>
</feature>
<dbReference type="GO" id="GO:0004160">
    <property type="term" value="F:dihydroxy-acid dehydratase activity"/>
    <property type="evidence" value="ECO:0007669"/>
    <property type="project" value="UniProtKB-EC"/>
</dbReference>
<feature type="domain" description="Dihydroxy-acid/6-phosphogluconate dehydratase N-terminal" evidence="12">
    <location>
        <begin position="230"/>
        <end position="512"/>
    </location>
</feature>
<protein>
    <recommendedName>
        <fullName evidence="9">dihydroxy-acid dehydratase</fullName>
        <ecNumber evidence="9">4.2.1.9</ecNumber>
    </recommendedName>
</protein>
<dbReference type="GO" id="GO:0046872">
    <property type="term" value="F:metal ion binding"/>
    <property type="evidence" value="ECO:0007669"/>
    <property type="project" value="UniProtKB-KW"/>
</dbReference>
<dbReference type="Pfam" id="PF24877">
    <property type="entry name" value="ILV_EDD_C"/>
    <property type="match status" value="1"/>
</dbReference>
<comment type="catalytic activity">
    <reaction evidence="6">
        <text>(2R)-2,3-dihydroxy-3-methylbutanoate = 3-methyl-2-oxobutanoate + H2O</text>
        <dbReference type="Rhea" id="RHEA:24809"/>
        <dbReference type="ChEBI" id="CHEBI:11851"/>
        <dbReference type="ChEBI" id="CHEBI:15377"/>
        <dbReference type="ChEBI" id="CHEBI:49072"/>
        <dbReference type="EC" id="4.2.1.9"/>
    </reaction>
    <physiologicalReaction direction="left-to-right" evidence="6">
        <dbReference type="Rhea" id="RHEA:24810"/>
    </physiologicalReaction>
</comment>
<keyword evidence="15" id="KW-1185">Reference proteome</keyword>
<dbReference type="SUPFAM" id="SSF52016">
    <property type="entry name" value="LeuD/IlvD-like"/>
    <property type="match status" value="1"/>
</dbReference>
<evidence type="ECO:0000256" key="1">
    <source>
        <dbReference type="ARBA" id="ARBA00006486"/>
    </source>
</evidence>
<organism evidence="14 15">
    <name type="scientific">Olpidium bornovanus</name>
    <dbReference type="NCBI Taxonomy" id="278681"/>
    <lineage>
        <taxon>Eukaryota</taxon>
        <taxon>Fungi</taxon>
        <taxon>Fungi incertae sedis</taxon>
        <taxon>Olpidiomycota</taxon>
        <taxon>Olpidiomycotina</taxon>
        <taxon>Olpidiomycetes</taxon>
        <taxon>Olpidiales</taxon>
        <taxon>Olpidiaceae</taxon>
        <taxon>Olpidium</taxon>
    </lineage>
</organism>
<evidence type="ECO:0000256" key="6">
    <source>
        <dbReference type="ARBA" id="ARBA00029304"/>
    </source>
</evidence>
<evidence type="ECO:0000259" key="13">
    <source>
        <dbReference type="Pfam" id="PF24877"/>
    </source>
</evidence>
<dbReference type="InterPro" id="IPR042096">
    <property type="entry name" value="Dihydro-acid_dehy_C"/>
</dbReference>
<dbReference type="PANTHER" id="PTHR21000:SF5">
    <property type="entry name" value="DIHYDROXY-ACID DEHYDRATASE, MITOCHONDRIAL"/>
    <property type="match status" value="1"/>
</dbReference>
<dbReference type="EMBL" id="JAEFCI010006181">
    <property type="protein sequence ID" value="KAG5459861.1"/>
    <property type="molecule type" value="Genomic_DNA"/>
</dbReference>
<dbReference type="OrthoDB" id="3851628at2759"/>
<evidence type="ECO:0000256" key="4">
    <source>
        <dbReference type="ARBA" id="ARBA00023014"/>
    </source>
</evidence>
<dbReference type="PANTHER" id="PTHR21000">
    <property type="entry name" value="DIHYDROXY-ACID DEHYDRATASE DAD"/>
    <property type="match status" value="1"/>
</dbReference>
<evidence type="ECO:0000256" key="8">
    <source>
        <dbReference type="ARBA" id="ARBA00029437"/>
    </source>
</evidence>
<evidence type="ECO:0000313" key="15">
    <source>
        <dbReference type="Proteomes" id="UP000673691"/>
    </source>
</evidence>
<dbReference type="Pfam" id="PF00920">
    <property type="entry name" value="ILVD_EDD_N"/>
    <property type="match status" value="1"/>
</dbReference>
<feature type="region of interest" description="Disordered" evidence="11">
    <location>
        <begin position="15"/>
        <end position="49"/>
    </location>
</feature>
<accession>A0A8H8DIV8</accession>
<feature type="non-terminal residue" evidence="14">
    <location>
        <position position="1"/>
    </location>
</feature>
<comment type="pathway">
    <text evidence="7">Amino-acid biosynthesis; L-valine biosynthesis; L-valine from pyruvate: step 3/4.</text>
</comment>
<dbReference type="SUPFAM" id="SSF143975">
    <property type="entry name" value="IlvD/EDD N-terminal domain-like"/>
    <property type="match status" value="1"/>
</dbReference>
<name>A0A8H8DIV8_9FUNG</name>
<evidence type="ECO:0000256" key="2">
    <source>
        <dbReference type="ARBA" id="ARBA00022723"/>
    </source>
</evidence>
<dbReference type="EC" id="4.2.1.9" evidence="9"/>
<dbReference type="InterPro" id="IPR000581">
    <property type="entry name" value="ILV_EDD_N"/>
</dbReference>
<evidence type="ECO:0000256" key="3">
    <source>
        <dbReference type="ARBA" id="ARBA00023004"/>
    </source>
</evidence>
<dbReference type="InterPro" id="IPR056740">
    <property type="entry name" value="ILV_EDD_C"/>
</dbReference>
<dbReference type="GO" id="GO:0051536">
    <property type="term" value="F:iron-sulfur cluster binding"/>
    <property type="evidence" value="ECO:0007669"/>
    <property type="project" value="UniProtKB-KW"/>
</dbReference>
<comment type="pathway">
    <text evidence="8">Amino-acid biosynthesis; L-isoleucine biosynthesis; L-isoleucine from 2-oxobutanoate: step 3/4.</text>
</comment>
<dbReference type="FunFam" id="3.50.30.80:FF:000001">
    <property type="entry name" value="Dihydroxy-acid dehydratase"/>
    <property type="match status" value="1"/>
</dbReference>
<proteinExistence type="inferred from homology"/>
<gene>
    <name evidence="14" type="ORF">BJ554DRAFT_8166</name>
</gene>
<dbReference type="Proteomes" id="UP000673691">
    <property type="component" value="Unassembled WGS sequence"/>
</dbReference>
<dbReference type="GO" id="GO:0009082">
    <property type="term" value="P:branched-chain amino acid biosynthetic process"/>
    <property type="evidence" value="ECO:0007669"/>
    <property type="project" value="UniProtKB-ARBA"/>
</dbReference>
<feature type="compositionally biased region" description="Low complexity" evidence="11">
    <location>
        <begin position="192"/>
        <end position="203"/>
    </location>
</feature>
<dbReference type="Gene3D" id="3.50.30.80">
    <property type="entry name" value="IlvD/EDD C-terminal domain-like"/>
    <property type="match status" value="1"/>
</dbReference>
<feature type="compositionally biased region" description="Pro residues" evidence="11">
    <location>
        <begin position="35"/>
        <end position="45"/>
    </location>
</feature>
<dbReference type="PROSITE" id="PS00886">
    <property type="entry name" value="ILVD_EDD_1"/>
    <property type="match status" value="1"/>
</dbReference>
<comment type="similarity">
    <text evidence="1">Belongs to the IlvD/Edd family.</text>
</comment>
<dbReference type="InterPro" id="IPR050165">
    <property type="entry name" value="DHAD_IlvD/Edd"/>
</dbReference>
<evidence type="ECO:0000256" key="7">
    <source>
        <dbReference type="ARBA" id="ARBA00029436"/>
    </source>
</evidence>
<evidence type="ECO:0000256" key="10">
    <source>
        <dbReference type="ARBA" id="ARBA00052865"/>
    </source>
</evidence>
<comment type="caution">
    <text evidence="14">The sequence shown here is derived from an EMBL/GenBank/DDBJ whole genome shotgun (WGS) entry which is preliminary data.</text>
</comment>
<feature type="domain" description="Dihydroxy-acid/6-phosphogluconate dehydratase C-terminal" evidence="13">
    <location>
        <begin position="547"/>
        <end position="749"/>
    </location>
</feature>
<keyword evidence="4" id="KW-0411">Iron-sulfur</keyword>
<dbReference type="InterPro" id="IPR020558">
    <property type="entry name" value="DiOHA_6PGluconate_deHydtase_CS"/>
</dbReference>
<keyword evidence="5" id="KW-0456">Lyase</keyword>